<feature type="region of interest" description="Disordered" evidence="1">
    <location>
        <begin position="1"/>
        <end position="29"/>
    </location>
</feature>
<evidence type="ECO:0000313" key="2">
    <source>
        <dbReference type="EMBL" id="UPT84393.1"/>
    </source>
</evidence>
<dbReference type="EMBL" id="CP096255">
    <property type="protein sequence ID" value="UPT84393.1"/>
    <property type="molecule type" value="Genomic_DNA"/>
</dbReference>
<dbReference type="AlphaFoldDB" id="A0A8T5VI86"/>
<dbReference type="RefSeq" id="WP_166095003.1">
    <property type="nucleotide sequence ID" value="NZ_CP096255.1"/>
</dbReference>
<feature type="compositionally biased region" description="Polar residues" evidence="1">
    <location>
        <begin position="12"/>
        <end position="25"/>
    </location>
</feature>
<proteinExistence type="predicted"/>
<accession>A0A8T5VI86</accession>
<gene>
    <name evidence="2" type="ORF">HAP41_0000028965</name>
</gene>
<reference evidence="2" key="2">
    <citation type="submission" date="2022-04" db="EMBL/GenBank/DDBJ databases">
        <authorList>
            <person name="Bromfield E.S.P."/>
            <person name="Cloutier S."/>
        </authorList>
    </citation>
    <scope>NUCLEOTIDE SEQUENCE</scope>
    <source>
        <strain evidence="2">1S5</strain>
    </source>
</reference>
<dbReference type="Proteomes" id="UP000551709">
    <property type="component" value="Chromosome"/>
</dbReference>
<reference evidence="2" key="1">
    <citation type="journal article" date="2017" name="Syst. Appl. Microbiol.">
        <title>Soybeans inoculated with root zone soils of Canadian native legumes harbour diverse and novel Bradyrhizobium spp. that possess agricultural potential.</title>
        <authorList>
            <person name="Bromfield E.S.P."/>
            <person name="Cloutier S."/>
            <person name="Tambong J.T."/>
            <person name="Tran Thi T.V."/>
        </authorList>
    </citation>
    <scope>NUCLEOTIDE SEQUENCE</scope>
    <source>
        <strain evidence="2">1S5</strain>
    </source>
</reference>
<evidence type="ECO:0000256" key="1">
    <source>
        <dbReference type="SAM" id="MobiDB-lite"/>
    </source>
</evidence>
<evidence type="ECO:0000313" key="3">
    <source>
        <dbReference type="Proteomes" id="UP000551709"/>
    </source>
</evidence>
<organism evidence="2 3">
    <name type="scientific">Bradyrhizobium barranii subsp. apii</name>
    <dbReference type="NCBI Taxonomy" id="2819348"/>
    <lineage>
        <taxon>Bacteria</taxon>
        <taxon>Pseudomonadati</taxon>
        <taxon>Pseudomonadota</taxon>
        <taxon>Alphaproteobacteria</taxon>
        <taxon>Hyphomicrobiales</taxon>
        <taxon>Nitrobacteraceae</taxon>
        <taxon>Bradyrhizobium</taxon>
        <taxon>Bradyrhizobium barranii</taxon>
    </lineage>
</organism>
<protein>
    <submittedName>
        <fullName evidence="2">Uncharacterized protein</fullName>
    </submittedName>
</protein>
<name>A0A8T5VI86_9BRAD</name>
<sequence length="272" mass="31392">MWNQHPEPTGSRWATPTSSEIQQNPGHPLLDDGEAKKLLQAAEKEHRDGNYGQCLADCRKAFFVTFETWYDTQRDLDNSSFGLLSDGSRAPYYARSKDYIEKNVKDHFGYVVLDHAQVDQDLTKEGIDHTGFWNVWRLTPQVYRHKAEDKWRVKHDPRLYDEDGFQERSALVLSTMTSILLARQNAHRAARYVEGHGQINAKVNKDANIYDRADKSGAVTHVVPNGKEVWTSYATEGMVDDDWYWWVMYSDKEGEKPVLVFGYVLEDDLILT</sequence>